<dbReference type="PANTHER" id="PTHR43071:SF1">
    <property type="entry name" value="2-AMINO-4-HYDROXY-6-HYDROXYMETHYLDIHYDROPTERIDINE PYROPHOSPHOKINASE"/>
    <property type="match status" value="1"/>
</dbReference>
<dbReference type="InterPro" id="IPR000550">
    <property type="entry name" value="Hppk"/>
</dbReference>
<dbReference type="GO" id="GO:0009396">
    <property type="term" value="P:folic acid-containing compound biosynthetic process"/>
    <property type="evidence" value="ECO:0007669"/>
    <property type="project" value="InterPro"/>
</dbReference>
<name>A0A951J261_9BACT</name>
<gene>
    <name evidence="7" type="primary">folK</name>
    <name evidence="7" type="ORF">EGN73_21405</name>
</gene>
<evidence type="ECO:0000256" key="4">
    <source>
        <dbReference type="ARBA" id="ARBA00029766"/>
    </source>
</evidence>
<dbReference type="PANTHER" id="PTHR43071">
    <property type="entry name" value="2-AMINO-4-HYDROXY-6-HYDROXYMETHYLDIHYDROPTERIDINE PYROPHOSPHOKINASE"/>
    <property type="match status" value="1"/>
</dbReference>
<keyword evidence="8" id="KW-1185">Reference proteome</keyword>
<evidence type="ECO:0000256" key="3">
    <source>
        <dbReference type="ARBA" id="ARBA00029409"/>
    </source>
</evidence>
<organism evidence="7 8">
    <name type="scientific">Arthrospiribacter ruber</name>
    <dbReference type="NCBI Taxonomy" id="2487934"/>
    <lineage>
        <taxon>Bacteria</taxon>
        <taxon>Pseudomonadati</taxon>
        <taxon>Bacteroidota</taxon>
        <taxon>Cytophagia</taxon>
        <taxon>Cytophagales</taxon>
        <taxon>Cyclobacteriaceae</taxon>
        <taxon>Arthrospiribacter</taxon>
    </lineage>
</organism>
<comment type="similarity">
    <text evidence="1">Belongs to the HPPK family.</text>
</comment>
<dbReference type="GO" id="GO:0003848">
    <property type="term" value="F:2-amino-4-hydroxy-6-hydroxymethyldihydropteridine diphosphokinase activity"/>
    <property type="evidence" value="ECO:0007669"/>
    <property type="project" value="InterPro"/>
</dbReference>
<feature type="domain" description="7,8-dihydro-6-hydroxymethylpterin-pyrophosphokinase" evidence="6">
    <location>
        <begin position="6"/>
        <end position="132"/>
    </location>
</feature>
<sequence>MGKLVVIIGGNIGDRLMYMRKASQLLENRIGKVKATSSIYETAAWGGNSEGDYLNQVLLIESEDSASVILEKIWEIEALCDRKRDTKWGNRTMDIDILYFGNEVIDTPNLQIPHPQIANRKFVLEPLSEIMPDFIHPVLKKTQTELLAKCKDQSWVKKYKSPE</sequence>
<dbReference type="Proteomes" id="UP000727490">
    <property type="component" value="Unassembled WGS sequence"/>
</dbReference>
<evidence type="ECO:0000256" key="5">
    <source>
        <dbReference type="ARBA" id="ARBA00033413"/>
    </source>
</evidence>
<proteinExistence type="inferred from homology"/>
<reference evidence="7 8" key="1">
    <citation type="journal article" date="2020" name="Syst. Appl. Microbiol.">
        <title>Arthrospiribacter ruber gen. nov., sp. nov., a novel bacterium isolated from Arthrospira cultures.</title>
        <authorList>
            <person name="Waleron M."/>
            <person name="Misztak A."/>
            <person name="Waleron M.M."/>
            <person name="Furmaniak M."/>
            <person name="Mrozik A."/>
            <person name="Waleron K."/>
        </authorList>
    </citation>
    <scope>NUCLEOTIDE SEQUENCE [LARGE SCALE GENOMIC DNA]</scope>
    <source>
        <strain evidence="7 8">DPMB0001</strain>
    </source>
</reference>
<dbReference type="Pfam" id="PF01288">
    <property type="entry name" value="HPPK"/>
    <property type="match status" value="1"/>
</dbReference>
<comment type="caution">
    <text evidence="7">The sequence shown here is derived from an EMBL/GenBank/DDBJ whole genome shotgun (WGS) entry which is preliminary data.</text>
</comment>
<dbReference type="NCBIfam" id="TIGR01498">
    <property type="entry name" value="folK"/>
    <property type="match status" value="1"/>
</dbReference>
<evidence type="ECO:0000259" key="6">
    <source>
        <dbReference type="Pfam" id="PF01288"/>
    </source>
</evidence>
<protein>
    <recommendedName>
        <fullName evidence="2">2-amino-4-hydroxy-6-hydroxymethyldihydropteridine pyrophosphokinase</fullName>
    </recommendedName>
    <alternativeName>
        <fullName evidence="4">6-hydroxymethyl-7,8-dihydropterin pyrophosphokinase</fullName>
    </alternativeName>
    <alternativeName>
        <fullName evidence="5">7,8-dihydro-6-hydroxymethylpterin-pyrophosphokinase</fullName>
    </alternativeName>
</protein>
<evidence type="ECO:0000256" key="1">
    <source>
        <dbReference type="ARBA" id="ARBA00005810"/>
    </source>
</evidence>
<comment type="function">
    <text evidence="3">Catalyzes the transfer of pyrophosphate from adenosine triphosphate (ATP) to 6-hydroxymethyl-7,8-dihydropterin, an enzymatic step in folate biosynthesis pathway.</text>
</comment>
<evidence type="ECO:0000313" key="7">
    <source>
        <dbReference type="EMBL" id="MBW3470344.1"/>
    </source>
</evidence>
<evidence type="ECO:0000256" key="2">
    <source>
        <dbReference type="ARBA" id="ARBA00016218"/>
    </source>
</evidence>
<evidence type="ECO:0000313" key="8">
    <source>
        <dbReference type="Proteomes" id="UP000727490"/>
    </source>
</evidence>
<dbReference type="EMBL" id="RPHB01000014">
    <property type="protein sequence ID" value="MBW3470344.1"/>
    <property type="molecule type" value="Genomic_DNA"/>
</dbReference>
<accession>A0A951J261</accession>
<dbReference type="RefSeq" id="WP_219294079.1">
    <property type="nucleotide sequence ID" value="NZ_RPHB01000014.1"/>
</dbReference>
<keyword evidence="7" id="KW-0808">Transferase</keyword>
<dbReference type="AlphaFoldDB" id="A0A951J261"/>
<dbReference type="CDD" id="cd00483">
    <property type="entry name" value="HPPK"/>
    <property type="match status" value="1"/>
</dbReference>